<sequence length="104" mass="11492">MQSVSRRATDFRGAGLYGLDNLIYLAEVHPHTFRRLMDKSEGTRATWEYPFMVAGLNLTWALSELLELHAVRGWGGGLGRPADMAQLRQHLLAAVPGAATVGWD</sequence>
<keyword evidence="3" id="KW-1185">Reference proteome</keyword>
<evidence type="ECO:0000313" key="2">
    <source>
        <dbReference type="EMBL" id="KAG2431261.1"/>
    </source>
</evidence>
<organism evidence="2 3">
    <name type="scientific">Chlamydomonas schloesseri</name>
    <dbReference type="NCBI Taxonomy" id="2026947"/>
    <lineage>
        <taxon>Eukaryota</taxon>
        <taxon>Viridiplantae</taxon>
        <taxon>Chlorophyta</taxon>
        <taxon>core chlorophytes</taxon>
        <taxon>Chlorophyceae</taxon>
        <taxon>CS clade</taxon>
        <taxon>Chlamydomonadales</taxon>
        <taxon>Chlamydomonadaceae</taxon>
        <taxon>Chlamydomonas</taxon>
    </lineage>
</organism>
<protein>
    <recommendedName>
        <fullName evidence="1">ELMO domain-containing protein</fullName>
    </recommendedName>
</protein>
<evidence type="ECO:0000313" key="3">
    <source>
        <dbReference type="Proteomes" id="UP000613740"/>
    </source>
</evidence>
<dbReference type="Pfam" id="PF04727">
    <property type="entry name" value="ELMO_CED12"/>
    <property type="match status" value="1"/>
</dbReference>
<evidence type="ECO:0000259" key="1">
    <source>
        <dbReference type="PROSITE" id="PS51335"/>
    </source>
</evidence>
<accession>A0A835W027</accession>
<gene>
    <name evidence="2" type="ORF">HYH02_013395</name>
</gene>
<dbReference type="PANTHER" id="PTHR12771">
    <property type="entry name" value="ENGULFMENT AND CELL MOTILITY"/>
    <property type="match status" value="1"/>
</dbReference>
<dbReference type="EMBL" id="JAEHOD010000074">
    <property type="protein sequence ID" value="KAG2431261.1"/>
    <property type="molecule type" value="Genomic_DNA"/>
</dbReference>
<dbReference type="Proteomes" id="UP000613740">
    <property type="component" value="Unassembled WGS sequence"/>
</dbReference>
<dbReference type="InterPro" id="IPR006816">
    <property type="entry name" value="ELMO_dom"/>
</dbReference>
<dbReference type="PROSITE" id="PS51335">
    <property type="entry name" value="ELMO"/>
    <property type="match status" value="1"/>
</dbReference>
<feature type="domain" description="ELMO" evidence="1">
    <location>
        <begin position="1"/>
        <end position="104"/>
    </location>
</feature>
<dbReference type="PANTHER" id="PTHR12771:SF56">
    <property type="entry name" value="CED-12"/>
    <property type="match status" value="1"/>
</dbReference>
<reference evidence="2" key="1">
    <citation type="journal article" date="2020" name="bioRxiv">
        <title>Comparative genomics of Chlamydomonas.</title>
        <authorList>
            <person name="Craig R.J."/>
            <person name="Hasan A.R."/>
            <person name="Ness R.W."/>
            <person name="Keightley P.D."/>
        </authorList>
    </citation>
    <scope>NUCLEOTIDE SEQUENCE</scope>
    <source>
        <strain evidence="2">CCAP 11/173</strain>
    </source>
</reference>
<proteinExistence type="predicted"/>
<dbReference type="InterPro" id="IPR050868">
    <property type="entry name" value="ELMO_domain-containing"/>
</dbReference>
<comment type="caution">
    <text evidence="2">The sequence shown here is derived from an EMBL/GenBank/DDBJ whole genome shotgun (WGS) entry which is preliminary data.</text>
</comment>
<dbReference type="AlphaFoldDB" id="A0A835W027"/>
<dbReference type="OrthoDB" id="67155at2759"/>
<name>A0A835W027_9CHLO</name>